<evidence type="ECO:0000313" key="3">
    <source>
        <dbReference type="EMBL" id="TGZ66317.1"/>
    </source>
</evidence>
<dbReference type="InterPro" id="IPR018488">
    <property type="entry name" value="cNMP-bd_CS"/>
</dbReference>
<dbReference type="CDD" id="cd00038">
    <property type="entry name" value="CAP_ED"/>
    <property type="match status" value="2"/>
</dbReference>
<dbReference type="STRING" id="147828.A0A4S2LYH8"/>
<sequence>MKLVEECGSEWRCANELIIREGDIGTCMYILLSGSASVYQLGDLEEDVDDRLGRAKSPNETAEEGAASSSEITVGQEGSIVKDTTILGRCVGLLQSGSIFGEVALIEECRRIASIVANPILTDQDAKSLTDRPKGRTKDDEDRKDHFNSSGLELAVQLVVIPRALYDKTVRSILEAQFRMRTDFVNQVPYFRRLNSRLKEQIILSLEMQTFEYGCEVFRAGSEYRGLYYIFSGEVCISVPIEKSSENQGFKHTPYSKGTQQVKFYVLDKNPMLSTNYGTTCLGDLETLLGCCPYLFTARATTESQFLFMTKRNAQRYFLGATQRRAHTVPKVVRTMQLSLCKEAIMKLEYRLASFPGLSRTKLNTYLIQLKRQANEQTRILRLIHTPKFGSEQANKKPTHAIRSKSQVNVTEEQSAKRPVKTMRVRDTSKPRNASFGQKSTIEDVDVNAVSPSMEETLTSKKDRKTHNHQRRYHKTESNEIKFLEVLNSEREYSRLLQSKVNAFVSELQSYVEKNSDTANESSPILVKEGPVHLPKTPTLRGSSLSPLPRLPKGLHSWYPNL</sequence>
<feature type="region of interest" description="Disordered" evidence="1">
    <location>
        <begin position="126"/>
        <end position="146"/>
    </location>
</feature>
<feature type="region of interest" description="Disordered" evidence="1">
    <location>
        <begin position="391"/>
        <end position="436"/>
    </location>
</feature>
<dbReference type="Gene3D" id="2.60.120.10">
    <property type="entry name" value="Jelly Rolls"/>
    <property type="match status" value="2"/>
</dbReference>
<dbReference type="InterPro" id="IPR000595">
    <property type="entry name" value="cNMP-bd_dom"/>
</dbReference>
<keyword evidence="4" id="KW-1185">Reference proteome</keyword>
<organism evidence="3 4">
    <name type="scientific">Opisthorchis felineus</name>
    <dbReference type="NCBI Taxonomy" id="147828"/>
    <lineage>
        <taxon>Eukaryota</taxon>
        <taxon>Metazoa</taxon>
        <taxon>Spiralia</taxon>
        <taxon>Lophotrochozoa</taxon>
        <taxon>Platyhelminthes</taxon>
        <taxon>Trematoda</taxon>
        <taxon>Digenea</taxon>
        <taxon>Opisthorchiida</taxon>
        <taxon>Opisthorchiata</taxon>
        <taxon>Opisthorchiidae</taxon>
        <taxon>Opisthorchis</taxon>
    </lineage>
</organism>
<accession>A0A4S2LYH8</accession>
<feature type="domain" description="Cyclic nucleotide-binding" evidence="2">
    <location>
        <begin position="190"/>
        <end position="335"/>
    </location>
</feature>
<gene>
    <name evidence="3" type="ORF">CRM22_005398</name>
</gene>
<dbReference type="SUPFAM" id="SSF51206">
    <property type="entry name" value="cAMP-binding domain-like"/>
    <property type="match status" value="2"/>
</dbReference>
<evidence type="ECO:0000313" key="4">
    <source>
        <dbReference type="Proteomes" id="UP000308267"/>
    </source>
</evidence>
<feature type="compositionally biased region" description="Polar residues" evidence="1">
    <location>
        <begin position="404"/>
        <end position="413"/>
    </location>
</feature>
<dbReference type="InterPro" id="IPR014710">
    <property type="entry name" value="RmlC-like_jellyroll"/>
</dbReference>
<evidence type="ECO:0000259" key="2">
    <source>
        <dbReference type="PROSITE" id="PS50042"/>
    </source>
</evidence>
<proteinExistence type="predicted"/>
<dbReference type="PROSITE" id="PS50042">
    <property type="entry name" value="CNMP_BINDING_3"/>
    <property type="match status" value="2"/>
</dbReference>
<dbReference type="AlphaFoldDB" id="A0A4S2LYH8"/>
<dbReference type="EMBL" id="SJOL01006458">
    <property type="protein sequence ID" value="TGZ66317.1"/>
    <property type="molecule type" value="Genomic_DNA"/>
</dbReference>
<dbReference type="PANTHER" id="PTHR23011">
    <property type="entry name" value="CYCLIC NUCLEOTIDE-BINDING DOMAIN CONTAINING PROTEIN"/>
    <property type="match status" value="1"/>
</dbReference>
<comment type="caution">
    <text evidence="3">The sequence shown here is derived from an EMBL/GenBank/DDBJ whole genome shotgun (WGS) entry which is preliminary data.</text>
</comment>
<dbReference type="PROSITE" id="PS00888">
    <property type="entry name" value="CNMP_BINDING_1"/>
    <property type="match status" value="1"/>
</dbReference>
<evidence type="ECO:0000256" key="1">
    <source>
        <dbReference type="SAM" id="MobiDB-lite"/>
    </source>
</evidence>
<feature type="region of interest" description="Disordered" evidence="1">
    <location>
        <begin position="529"/>
        <end position="548"/>
    </location>
</feature>
<dbReference type="PANTHER" id="PTHR23011:SF28">
    <property type="entry name" value="CYCLIC NUCLEOTIDE-BINDING DOMAIN CONTAINING PROTEIN"/>
    <property type="match status" value="1"/>
</dbReference>
<reference evidence="3 4" key="1">
    <citation type="journal article" date="2019" name="BMC Genomics">
        <title>New insights from Opisthorchis felineus genome: update on genomics of the epidemiologically important liver flukes.</title>
        <authorList>
            <person name="Ershov N.I."/>
            <person name="Mordvinov V.A."/>
            <person name="Prokhortchouk E.B."/>
            <person name="Pakharukova M.Y."/>
            <person name="Gunbin K.V."/>
            <person name="Ustyantsev K."/>
            <person name="Genaev M.A."/>
            <person name="Blinov A.G."/>
            <person name="Mazur A."/>
            <person name="Boulygina E."/>
            <person name="Tsygankova S."/>
            <person name="Khrameeva E."/>
            <person name="Chekanov N."/>
            <person name="Fan G."/>
            <person name="Xiao A."/>
            <person name="Zhang H."/>
            <person name="Xu X."/>
            <person name="Yang H."/>
            <person name="Solovyev V."/>
            <person name="Lee S.M."/>
            <person name="Liu X."/>
            <person name="Afonnikov D.A."/>
            <person name="Skryabin K.G."/>
        </authorList>
    </citation>
    <scope>NUCLEOTIDE SEQUENCE [LARGE SCALE GENOMIC DNA]</scope>
    <source>
        <strain evidence="3">AK-0245</strain>
        <tissue evidence="3">Whole organism</tissue>
    </source>
</reference>
<dbReference type="OrthoDB" id="2021138at2759"/>
<feature type="domain" description="Cyclic nucleotide-binding" evidence="2">
    <location>
        <begin position="1"/>
        <end position="117"/>
    </location>
</feature>
<feature type="compositionally biased region" description="Basic residues" evidence="1">
    <location>
        <begin position="462"/>
        <end position="474"/>
    </location>
</feature>
<dbReference type="Proteomes" id="UP000308267">
    <property type="component" value="Unassembled WGS sequence"/>
</dbReference>
<feature type="region of interest" description="Disordered" evidence="1">
    <location>
        <begin position="455"/>
        <end position="474"/>
    </location>
</feature>
<protein>
    <recommendedName>
        <fullName evidence="2">Cyclic nucleotide-binding domain-containing protein</fullName>
    </recommendedName>
</protein>
<name>A0A4S2LYH8_OPIFE</name>
<feature type="compositionally biased region" description="Low complexity" evidence="1">
    <location>
        <begin position="537"/>
        <end position="548"/>
    </location>
</feature>
<feature type="region of interest" description="Disordered" evidence="1">
    <location>
        <begin position="55"/>
        <end position="74"/>
    </location>
</feature>
<dbReference type="InterPro" id="IPR018490">
    <property type="entry name" value="cNMP-bd_dom_sf"/>
</dbReference>